<evidence type="ECO:0000256" key="1">
    <source>
        <dbReference type="ARBA" id="ARBA00007365"/>
    </source>
</evidence>
<organism evidence="4 5">
    <name type="scientific">Gossypium anomalum</name>
    <dbReference type="NCBI Taxonomy" id="47600"/>
    <lineage>
        <taxon>Eukaryota</taxon>
        <taxon>Viridiplantae</taxon>
        <taxon>Streptophyta</taxon>
        <taxon>Embryophyta</taxon>
        <taxon>Tracheophyta</taxon>
        <taxon>Spermatophyta</taxon>
        <taxon>Magnoliopsida</taxon>
        <taxon>eudicotyledons</taxon>
        <taxon>Gunneridae</taxon>
        <taxon>Pentapetalae</taxon>
        <taxon>rosids</taxon>
        <taxon>malvids</taxon>
        <taxon>Malvales</taxon>
        <taxon>Malvaceae</taxon>
        <taxon>Malvoideae</taxon>
        <taxon>Gossypium</taxon>
    </lineage>
</organism>
<comment type="similarity">
    <text evidence="1 2">Belongs to the cyclophilin-type PPIase family.</text>
</comment>
<dbReference type="GO" id="GO:0005737">
    <property type="term" value="C:cytoplasm"/>
    <property type="evidence" value="ECO:0007669"/>
    <property type="project" value="TreeGrafter"/>
</dbReference>
<accession>A0A8J5YWY3</accession>
<comment type="function">
    <text evidence="2">PPIases accelerate the folding of proteins. It catalyzes the cis-trans isomerization of proline imidic peptide bonds in oligopeptides.</text>
</comment>
<dbReference type="GO" id="GO:0006457">
    <property type="term" value="P:protein folding"/>
    <property type="evidence" value="ECO:0007669"/>
    <property type="project" value="TreeGrafter"/>
</dbReference>
<name>A0A8J5YWY3_9ROSI</name>
<evidence type="ECO:0000313" key="5">
    <source>
        <dbReference type="Proteomes" id="UP000701853"/>
    </source>
</evidence>
<dbReference type="GO" id="GO:0003755">
    <property type="term" value="F:peptidyl-prolyl cis-trans isomerase activity"/>
    <property type="evidence" value="ECO:0007669"/>
    <property type="project" value="UniProtKB-UniRule"/>
</dbReference>
<keyword evidence="2" id="KW-0413">Isomerase</keyword>
<sequence length="117" mass="12942">MGLFRNVVPRIVENLSTFLILAGENGYGFKVCSFHCIIKDFIIQGGDFTNGNVSPLFLSPFSFGFIKNEIFIIKQKMMHLLALLSVMKHVGPGVLSMANVGLNTNRSQIFICTVKVS</sequence>
<dbReference type="GO" id="GO:0016018">
    <property type="term" value="F:cyclosporin A binding"/>
    <property type="evidence" value="ECO:0007669"/>
    <property type="project" value="TreeGrafter"/>
</dbReference>
<dbReference type="AlphaFoldDB" id="A0A8J5YWY3"/>
<dbReference type="EMBL" id="JAHUZN010000006">
    <property type="protein sequence ID" value="KAG8490832.1"/>
    <property type="molecule type" value="Genomic_DNA"/>
</dbReference>
<evidence type="ECO:0000256" key="2">
    <source>
        <dbReference type="RuleBase" id="RU363019"/>
    </source>
</evidence>
<evidence type="ECO:0000259" key="3">
    <source>
        <dbReference type="PROSITE" id="PS50072"/>
    </source>
</evidence>
<protein>
    <recommendedName>
        <fullName evidence="2">Peptidyl-prolyl cis-trans isomerase</fullName>
        <shortName evidence="2">PPIase</shortName>
        <ecNumber evidence="2">5.2.1.8</ecNumber>
    </recommendedName>
</protein>
<dbReference type="Proteomes" id="UP000701853">
    <property type="component" value="Chromosome 6"/>
</dbReference>
<proteinExistence type="inferred from homology"/>
<comment type="caution">
    <text evidence="4">The sequence shown here is derived from an EMBL/GenBank/DDBJ whole genome shotgun (WGS) entry which is preliminary data.</text>
</comment>
<dbReference type="Gene3D" id="2.40.100.10">
    <property type="entry name" value="Cyclophilin-like"/>
    <property type="match status" value="1"/>
</dbReference>
<dbReference type="SUPFAM" id="SSF50891">
    <property type="entry name" value="Cyclophilin-like"/>
    <property type="match status" value="1"/>
</dbReference>
<dbReference type="OrthoDB" id="193499at2759"/>
<dbReference type="EC" id="5.2.1.8" evidence="2"/>
<dbReference type="InterPro" id="IPR002130">
    <property type="entry name" value="Cyclophilin-type_PPIase_dom"/>
</dbReference>
<dbReference type="PANTHER" id="PTHR11071">
    <property type="entry name" value="PEPTIDYL-PROLYL CIS-TRANS ISOMERASE"/>
    <property type="match status" value="1"/>
</dbReference>
<dbReference type="PROSITE" id="PS50072">
    <property type="entry name" value="CSA_PPIASE_2"/>
    <property type="match status" value="1"/>
</dbReference>
<keyword evidence="2" id="KW-0697">Rotamase</keyword>
<keyword evidence="5" id="KW-1185">Reference proteome</keyword>
<feature type="domain" description="PPIase cyclophilin-type" evidence="3">
    <location>
        <begin position="1"/>
        <end position="117"/>
    </location>
</feature>
<gene>
    <name evidence="4" type="ORF">CXB51_013934</name>
</gene>
<comment type="catalytic activity">
    <reaction evidence="2">
        <text>[protein]-peptidylproline (omega=180) = [protein]-peptidylproline (omega=0)</text>
        <dbReference type="Rhea" id="RHEA:16237"/>
        <dbReference type="Rhea" id="RHEA-COMP:10747"/>
        <dbReference type="Rhea" id="RHEA-COMP:10748"/>
        <dbReference type="ChEBI" id="CHEBI:83833"/>
        <dbReference type="ChEBI" id="CHEBI:83834"/>
        <dbReference type="EC" id="5.2.1.8"/>
    </reaction>
</comment>
<dbReference type="PANTHER" id="PTHR11071:SF420">
    <property type="entry name" value="PEPTIDYL-PROLYL CIS-TRANS ISOMERASE CYP20-3, CHLOROPLASTIC"/>
    <property type="match status" value="1"/>
</dbReference>
<dbReference type="PRINTS" id="PR00153">
    <property type="entry name" value="CSAPPISMRASE"/>
</dbReference>
<dbReference type="Pfam" id="PF00160">
    <property type="entry name" value="Pro_isomerase"/>
    <property type="match status" value="1"/>
</dbReference>
<evidence type="ECO:0000313" key="4">
    <source>
        <dbReference type="EMBL" id="KAG8490832.1"/>
    </source>
</evidence>
<dbReference type="InterPro" id="IPR029000">
    <property type="entry name" value="Cyclophilin-like_dom_sf"/>
</dbReference>
<reference evidence="4 5" key="1">
    <citation type="journal article" date="2021" name="bioRxiv">
        <title>The Gossypium anomalum genome as a resource for cotton improvement and evolutionary analysis of hybrid incompatibility.</title>
        <authorList>
            <person name="Grover C.E."/>
            <person name="Yuan D."/>
            <person name="Arick M.A."/>
            <person name="Miller E.R."/>
            <person name="Hu G."/>
            <person name="Peterson D.G."/>
            <person name="Wendel J.F."/>
            <person name="Udall J.A."/>
        </authorList>
    </citation>
    <scope>NUCLEOTIDE SEQUENCE [LARGE SCALE GENOMIC DNA]</scope>
    <source>
        <strain evidence="4">JFW-Udall</strain>
        <tissue evidence="4">Leaf</tissue>
    </source>
</reference>